<protein>
    <submittedName>
        <fullName evidence="1">Uncharacterized protein</fullName>
    </submittedName>
</protein>
<proteinExistence type="predicted"/>
<dbReference type="AlphaFoldDB" id="A0A0E9SDB8"/>
<dbReference type="EMBL" id="GBXM01069316">
    <property type="protein sequence ID" value="JAH39261.1"/>
    <property type="molecule type" value="Transcribed_RNA"/>
</dbReference>
<evidence type="ECO:0000313" key="1">
    <source>
        <dbReference type="EMBL" id="JAH39261.1"/>
    </source>
</evidence>
<sequence>MTARLLQSINHHLRWNKKIN</sequence>
<reference evidence="1" key="2">
    <citation type="journal article" date="2015" name="Fish Shellfish Immunol.">
        <title>Early steps in the European eel (Anguilla anguilla)-Vibrio vulnificus interaction in the gills: Role of the RtxA13 toxin.</title>
        <authorList>
            <person name="Callol A."/>
            <person name="Pajuelo D."/>
            <person name="Ebbesson L."/>
            <person name="Teles M."/>
            <person name="MacKenzie S."/>
            <person name="Amaro C."/>
        </authorList>
    </citation>
    <scope>NUCLEOTIDE SEQUENCE</scope>
</reference>
<reference evidence="1" key="1">
    <citation type="submission" date="2014-11" db="EMBL/GenBank/DDBJ databases">
        <authorList>
            <person name="Amaro Gonzalez C."/>
        </authorList>
    </citation>
    <scope>NUCLEOTIDE SEQUENCE</scope>
</reference>
<accession>A0A0E9SDB8</accession>
<name>A0A0E9SDB8_ANGAN</name>
<organism evidence="1">
    <name type="scientific">Anguilla anguilla</name>
    <name type="common">European freshwater eel</name>
    <name type="synonym">Muraena anguilla</name>
    <dbReference type="NCBI Taxonomy" id="7936"/>
    <lineage>
        <taxon>Eukaryota</taxon>
        <taxon>Metazoa</taxon>
        <taxon>Chordata</taxon>
        <taxon>Craniata</taxon>
        <taxon>Vertebrata</taxon>
        <taxon>Euteleostomi</taxon>
        <taxon>Actinopterygii</taxon>
        <taxon>Neopterygii</taxon>
        <taxon>Teleostei</taxon>
        <taxon>Anguilliformes</taxon>
        <taxon>Anguillidae</taxon>
        <taxon>Anguilla</taxon>
    </lineage>
</organism>